<dbReference type="EMBL" id="JACHMV010000001">
    <property type="protein sequence ID" value="MBB4773354.1"/>
    <property type="molecule type" value="Genomic_DNA"/>
</dbReference>
<sequence length="260" mass="29131">MAKRKPSPALKAFGAEVRRLREDVGITRTELANRVAVTPSYISQTESGNTRCRKDFAQRLDQALDMGDQLTQAWTKHLRSASYPKFFADYTEAEASAELLRAYEATFVVGLLQTMEYARVLLPSEPDLDGRLHRQQILTRDAPPRLVVVMDETVLMREVGNREVMREQCAHVLRMSEQENITIQIAPIAYHRGVSGSFNIATQPTREELVYLETSPGGVTSDDPGDILHVIGAFAELQANAMSVGDSRDFIGKAMDRWTM</sequence>
<dbReference type="InterPro" id="IPR043917">
    <property type="entry name" value="DUF5753"/>
</dbReference>
<dbReference type="InterPro" id="IPR010982">
    <property type="entry name" value="Lambda_DNA-bd_dom_sf"/>
</dbReference>
<comment type="caution">
    <text evidence="3">The sequence shown here is derived from an EMBL/GenBank/DDBJ whole genome shotgun (WGS) entry which is preliminary data.</text>
</comment>
<keyword evidence="5" id="KW-1185">Reference proteome</keyword>
<dbReference type="Proteomes" id="UP001501427">
    <property type="component" value="Unassembled WGS sequence"/>
</dbReference>
<dbReference type="SUPFAM" id="SSF47413">
    <property type="entry name" value="lambda repressor-like DNA-binding domains"/>
    <property type="match status" value="1"/>
</dbReference>
<evidence type="ECO:0000313" key="2">
    <source>
        <dbReference type="EMBL" id="GAA0569424.1"/>
    </source>
</evidence>
<evidence type="ECO:0000259" key="1">
    <source>
        <dbReference type="PROSITE" id="PS50943"/>
    </source>
</evidence>
<feature type="domain" description="HTH cro/C1-type" evidence="1">
    <location>
        <begin position="17"/>
        <end position="70"/>
    </location>
</feature>
<dbReference type="GO" id="GO:0003677">
    <property type="term" value="F:DNA binding"/>
    <property type="evidence" value="ECO:0007669"/>
    <property type="project" value="InterPro"/>
</dbReference>
<dbReference type="Proteomes" id="UP000549343">
    <property type="component" value="Unassembled WGS sequence"/>
</dbReference>
<proteinExistence type="predicted"/>
<dbReference type="EMBL" id="BAAAHD010000027">
    <property type="protein sequence ID" value="GAA0569424.1"/>
    <property type="molecule type" value="Genomic_DNA"/>
</dbReference>
<dbReference type="Pfam" id="PF19054">
    <property type="entry name" value="DUF5753"/>
    <property type="match status" value="1"/>
</dbReference>
<organism evidence="3 4">
    <name type="scientific">Actinomadura livida</name>
    <dbReference type="NCBI Taxonomy" id="79909"/>
    <lineage>
        <taxon>Bacteria</taxon>
        <taxon>Bacillati</taxon>
        <taxon>Actinomycetota</taxon>
        <taxon>Actinomycetes</taxon>
        <taxon>Streptosporangiales</taxon>
        <taxon>Thermomonosporaceae</taxon>
        <taxon>Actinomadura</taxon>
    </lineage>
</organism>
<name>A0A7W7IAC8_9ACTN</name>
<dbReference type="InterPro" id="IPR001387">
    <property type="entry name" value="Cro/C1-type_HTH"/>
</dbReference>
<accession>A0A7W7IAC8</accession>
<dbReference type="Pfam" id="PF13560">
    <property type="entry name" value="HTH_31"/>
    <property type="match status" value="1"/>
</dbReference>
<reference evidence="5" key="2">
    <citation type="journal article" date="2019" name="Int. J. Syst. Evol. Microbiol.">
        <title>The Global Catalogue of Microorganisms (GCM) 10K type strain sequencing project: providing services to taxonomists for standard genome sequencing and annotation.</title>
        <authorList>
            <consortium name="The Broad Institute Genomics Platform"/>
            <consortium name="The Broad Institute Genome Sequencing Center for Infectious Disease"/>
            <person name="Wu L."/>
            <person name="Ma J."/>
        </authorList>
    </citation>
    <scope>NUCLEOTIDE SEQUENCE [LARGE SCALE GENOMIC DNA]</scope>
    <source>
        <strain evidence="5">JCM 10667</strain>
    </source>
</reference>
<dbReference type="Gene3D" id="1.10.260.40">
    <property type="entry name" value="lambda repressor-like DNA-binding domains"/>
    <property type="match status" value="1"/>
</dbReference>
<dbReference type="SMART" id="SM00530">
    <property type="entry name" value="HTH_XRE"/>
    <property type="match status" value="1"/>
</dbReference>
<protein>
    <submittedName>
        <fullName evidence="2">Helix-turn-helix transcriptional regulator</fullName>
    </submittedName>
    <submittedName>
        <fullName evidence="3">Transcriptional regulator with XRE-family HTH domain</fullName>
    </submittedName>
</protein>
<evidence type="ECO:0000313" key="4">
    <source>
        <dbReference type="Proteomes" id="UP000549343"/>
    </source>
</evidence>
<dbReference type="CDD" id="cd00093">
    <property type="entry name" value="HTH_XRE"/>
    <property type="match status" value="1"/>
</dbReference>
<dbReference type="AlphaFoldDB" id="A0A7W7IAC8"/>
<dbReference type="RefSeq" id="WP_184881410.1">
    <property type="nucleotide sequence ID" value="NZ_BAAAHD010000027.1"/>
</dbReference>
<evidence type="ECO:0000313" key="5">
    <source>
        <dbReference type="Proteomes" id="UP001501427"/>
    </source>
</evidence>
<reference evidence="3 4" key="3">
    <citation type="submission" date="2020-08" db="EMBL/GenBank/DDBJ databases">
        <title>Sequencing the genomes of 1000 actinobacteria strains.</title>
        <authorList>
            <person name="Klenk H.-P."/>
        </authorList>
    </citation>
    <scope>NUCLEOTIDE SEQUENCE [LARGE SCALE GENOMIC DNA]</scope>
    <source>
        <strain evidence="3 4">DSM 44772</strain>
    </source>
</reference>
<evidence type="ECO:0000313" key="3">
    <source>
        <dbReference type="EMBL" id="MBB4773354.1"/>
    </source>
</evidence>
<reference evidence="2" key="1">
    <citation type="journal article" date="2014" name="Int. J. Syst. Evol. Microbiol.">
        <title>Complete genome of a new Firmicutes species belonging to the dominant human colonic microbiota ('Ruminococcus bicirculans') reveals two chromosomes and a selective capacity to utilize plant glucans.</title>
        <authorList>
            <consortium name="NISC Comparative Sequencing Program"/>
            <person name="Wegmann U."/>
            <person name="Louis P."/>
            <person name="Goesmann A."/>
            <person name="Henrissat B."/>
            <person name="Duncan S.H."/>
            <person name="Flint H.J."/>
        </authorList>
    </citation>
    <scope>NUCLEOTIDE SEQUENCE</scope>
    <source>
        <strain evidence="2">JCM 10667</strain>
    </source>
</reference>
<gene>
    <name evidence="3" type="ORF">F4557_001772</name>
    <name evidence="2" type="ORF">GCM10009546_35240</name>
</gene>
<reference evidence="2" key="4">
    <citation type="submission" date="2023-12" db="EMBL/GenBank/DDBJ databases">
        <authorList>
            <person name="Sun Q."/>
            <person name="Inoue M."/>
        </authorList>
    </citation>
    <scope>NUCLEOTIDE SEQUENCE</scope>
    <source>
        <strain evidence="2">JCM 10667</strain>
    </source>
</reference>
<dbReference type="PROSITE" id="PS50943">
    <property type="entry name" value="HTH_CROC1"/>
    <property type="match status" value="1"/>
</dbReference>